<feature type="region of interest" description="Disordered" evidence="1">
    <location>
        <begin position="1"/>
        <end position="39"/>
    </location>
</feature>
<feature type="region of interest" description="Disordered" evidence="1">
    <location>
        <begin position="105"/>
        <end position="139"/>
    </location>
</feature>
<feature type="compositionally biased region" description="Pro residues" evidence="1">
    <location>
        <begin position="18"/>
        <end position="32"/>
    </location>
</feature>
<evidence type="ECO:0000313" key="2">
    <source>
        <dbReference type="EMBL" id="KAK4090394.1"/>
    </source>
</evidence>
<name>A0ABR0C272_PURLI</name>
<dbReference type="EMBL" id="JAWRVI010000015">
    <property type="protein sequence ID" value="KAK4090394.1"/>
    <property type="molecule type" value="Genomic_DNA"/>
</dbReference>
<keyword evidence="3" id="KW-1185">Reference proteome</keyword>
<reference evidence="2 3" key="1">
    <citation type="journal article" date="2024" name="Microbiol. Resour. Announc.">
        <title>Genome annotations for the ascomycete fungi Trichoderma harzianum, Trichoderma aggressivum, and Purpureocillium lilacinum.</title>
        <authorList>
            <person name="Beijen E.P.W."/>
            <person name="Ohm R.A."/>
        </authorList>
    </citation>
    <scope>NUCLEOTIDE SEQUENCE [LARGE SCALE GENOMIC DNA]</scope>
    <source>
        <strain evidence="2 3">CBS 150709</strain>
    </source>
</reference>
<accession>A0ABR0C272</accession>
<feature type="compositionally biased region" description="Polar residues" evidence="1">
    <location>
        <begin position="257"/>
        <end position="270"/>
    </location>
</feature>
<gene>
    <name evidence="2" type="ORF">Purlil1_5066</name>
</gene>
<organism evidence="2 3">
    <name type="scientific">Purpureocillium lilacinum</name>
    <name type="common">Paecilomyces lilacinus</name>
    <dbReference type="NCBI Taxonomy" id="33203"/>
    <lineage>
        <taxon>Eukaryota</taxon>
        <taxon>Fungi</taxon>
        <taxon>Dikarya</taxon>
        <taxon>Ascomycota</taxon>
        <taxon>Pezizomycotina</taxon>
        <taxon>Sordariomycetes</taxon>
        <taxon>Hypocreomycetidae</taxon>
        <taxon>Hypocreales</taxon>
        <taxon>Ophiocordycipitaceae</taxon>
        <taxon>Purpureocillium</taxon>
    </lineage>
</organism>
<feature type="region of interest" description="Disordered" evidence="1">
    <location>
        <begin position="240"/>
        <end position="305"/>
    </location>
</feature>
<comment type="caution">
    <text evidence="2">The sequence shown here is derived from an EMBL/GenBank/DDBJ whole genome shotgun (WGS) entry which is preliminary data.</text>
</comment>
<dbReference type="Proteomes" id="UP001287286">
    <property type="component" value="Unassembled WGS sequence"/>
</dbReference>
<evidence type="ECO:0000256" key="1">
    <source>
        <dbReference type="SAM" id="MobiDB-lite"/>
    </source>
</evidence>
<sequence length="327" mass="35340">MGPPVPVAIGKVNSADAHPPPQASLPPSPPSPNAATDREITRRRYWSRRRHLPCPGTPRDCGAGSWVPLVCVLRWLLFLFGPSGGREADATAAVGRGEAVLIVGRPPAPERSARGDEHEGEYRHKTEQSQHSTRLAPANATVSPYEEFRPACRLTQSRTRTPNTMPWIMLTFKVDVATIQFLRTSLAGNGLVSPVRVTSSGWVARAHYLAGGGWISLVQRIASHCICTAARLAGCPTPREGGLTSQASELQHETDTRSQPASRGSNTGCSQAAAKQQQQKRQPGLAAEAQDTRHGPGERPPAARTMWRRRRLSLSLARPSTTCPAMI</sequence>
<protein>
    <submittedName>
        <fullName evidence="2">Uncharacterized protein</fullName>
    </submittedName>
</protein>
<evidence type="ECO:0000313" key="3">
    <source>
        <dbReference type="Proteomes" id="UP001287286"/>
    </source>
</evidence>
<feature type="compositionally biased region" description="Basic and acidic residues" evidence="1">
    <location>
        <begin position="111"/>
        <end position="128"/>
    </location>
</feature>
<proteinExistence type="predicted"/>
<feature type="compositionally biased region" description="Low complexity" evidence="1">
    <location>
        <begin position="271"/>
        <end position="282"/>
    </location>
</feature>